<dbReference type="PANTHER" id="PTHR43546">
    <property type="entry name" value="UPF0173 METAL-DEPENDENT HYDROLASE MJ1163-RELATED"/>
    <property type="match status" value="1"/>
</dbReference>
<dbReference type="Gene3D" id="3.60.15.10">
    <property type="entry name" value="Ribonuclease Z/Hydroxyacylglutathione hydrolase-like"/>
    <property type="match status" value="1"/>
</dbReference>
<evidence type="ECO:0000313" key="2">
    <source>
        <dbReference type="EMBL" id="KAH7029780.1"/>
    </source>
</evidence>
<proteinExistence type="predicted"/>
<dbReference type="Pfam" id="PF12706">
    <property type="entry name" value="Lactamase_B_2"/>
    <property type="match status" value="1"/>
</dbReference>
<dbReference type="PANTHER" id="PTHR43546:SF3">
    <property type="entry name" value="UPF0173 METAL-DEPENDENT HYDROLASE MJ1163"/>
    <property type="match status" value="1"/>
</dbReference>
<dbReference type="Proteomes" id="UP000756346">
    <property type="component" value="Unassembled WGS sequence"/>
</dbReference>
<name>A0A9P8Y5N7_9PEZI</name>
<evidence type="ECO:0000313" key="3">
    <source>
        <dbReference type="Proteomes" id="UP000756346"/>
    </source>
</evidence>
<keyword evidence="3" id="KW-1185">Reference proteome</keyword>
<dbReference type="InterPro" id="IPR036866">
    <property type="entry name" value="RibonucZ/Hydroxyglut_hydro"/>
</dbReference>
<dbReference type="SUPFAM" id="SSF56281">
    <property type="entry name" value="Metallo-hydrolase/oxidoreductase"/>
    <property type="match status" value="1"/>
</dbReference>
<gene>
    <name evidence="2" type="ORF">B0I36DRAFT_350594</name>
</gene>
<dbReference type="OrthoDB" id="4311043at2759"/>
<dbReference type="EMBL" id="JAGTJQ010000006">
    <property type="protein sequence ID" value="KAH7029780.1"/>
    <property type="molecule type" value="Genomic_DNA"/>
</dbReference>
<dbReference type="GeneID" id="70186467"/>
<dbReference type="InterPro" id="IPR001279">
    <property type="entry name" value="Metallo-B-lactamas"/>
</dbReference>
<protein>
    <recommendedName>
        <fullName evidence="1">Metallo-beta-lactamase domain-containing protein</fullName>
    </recommendedName>
</protein>
<comment type="caution">
    <text evidence="2">The sequence shown here is derived from an EMBL/GenBank/DDBJ whole genome shotgun (WGS) entry which is preliminary data.</text>
</comment>
<feature type="domain" description="Metallo-beta-lactamase" evidence="1">
    <location>
        <begin position="42"/>
        <end position="144"/>
    </location>
</feature>
<evidence type="ECO:0000259" key="1">
    <source>
        <dbReference type="Pfam" id="PF12706"/>
    </source>
</evidence>
<organism evidence="2 3">
    <name type="scientific">Microdochium trichocladiopsis</name>
    <dbReference type="NCBI Taxonomy" id="1682393"/>
    <lineage>
        <taxon>Eukaryota</taxon>
        <taxon>Fungi</taxon>
        <taxon>Dikarya</taxon>
        <taxon>Ascomycota</taxon>
        <taxon>Pezizomycotina</taxon>
        <taxon>Sordariomycetes</taxon>
        <taxon>Xylariomycetidae</taxon>
        <taxon>Xylariales</taxon>
        <taxon>Microdochiaceae</taxon>
        <taxon>Microdochium</taxon>
    </lineage>
</organism>
<accession>A0A9P8Y5N7</accession>
<dbReference type="InterPro" id="IPR050114">
    <property type="entry name" value="UPF0173_UPF0282_UlaG_hydrolase"/>
</dbReference>
<reference evidence="2" key="1">
    <citation type="journal article" date="2021" name="Nat. Commun.">
        <title>Genetic determinants of endophytism in the Arabidopsis root mycobiome.</title>
        <authorList>
            <person name="Mesny F."/>
            <person name="Miyauchi S."/>
            <person name="Thiergart T."/>
            <person name="Pickel B."/>
            <person name="Atanasova L."/>
            <person name="Karlsson M."/>
            <person name="Huettel B."/>
            <person name="Barry K.W."/>
            <person name="Haridas S."/>
            <person name="Chen C."/>
            <person name="Bauer D."/>
            <person name="Andreopoulos W."/>
            <person name="Pangilinan J."/>
            <person name="LaButti K."/>
            <person name="Riley R."/>
            <person name="Lipzen A."/>
            <person name="Clum A."/>
            <person name="Drula E."/>
            <person name="Henrissat B."/>
            <person name="Kohler A."/>
            <person name="Grigoriev I.V."/>
            <person name="Martin F.M."/>
            <person name="Hacquard S."/>
        </authorList>
    </citation>
    <scope>NUCLEOTIDE SEQUENCE</scope>
    <source>
        <strain evidence="2">MPI-CAGE-CH-0230</strain>
    </source>
</reference>
<dbReference type="RefSeq" id="XP_046012068.1">
    <property type="nucleotide sequence ID" value="XM_046156921.1"/>
</dbReference>
<sequence length="359" mass="40040">MAAILEYFGTLPEPCPRCVHHVVVAPGTTTYRFKANGLTIWLDTYLDRPSVLAKYMRPEDVEEADYIFISHAHFDHLPGADIIAKKTGAIVIANGEAISLLRSRDVPENQLIPVAGGERIPLFLKADREKAIMGEIEVAPAMPGAPPRPADKFAAMDVHCWPALHCFMPMVDGHPPEYIDSLTDYTGQTGPYTCTVDITNGMKWGIMRLGELIPPEQQDESVRSTIEYCNDREKHLYSHFDGGQMAYNFLIGPGKTMLWSAHMGAYEGVMKRIEPKPDIAVLALAGRANLDGRPFDGSAADFQVKQLNWLGEPATVIWCLHDQCSLRPFYIDTKGADERIHKETKSRVQYLEPTVPFTL</sequence>
<dbReference type="AlphaFoldDB" id="A0A9P8Y5N7"/>